<reference evidence="8 9" key="1">
    <citation type="submission" date="2018-02" db="EMBL/GenBank/DDBJ databases">
        <title>Genome sequence of the basidiomycete white-rot fungus Phlebia centrifuga.</title>
        <authorList>
            <person name="Granchi Z."/>
            <person name="Peng M."/>
            <person name="de Vries R.P."/>
            <person name="Hilden K."/>
            <person name="Makela M.R."/>
            <person name="Grigoriev I."/>
            <person name="Riley R."/>
        </authorList>
    </citation>
    <scope>NUCLEOTIDE SEQUENCE [LARGE SCALE GENOMIC DNA]</scope>
    <source>
        <strain evidence="8 9">FBCC195</strain>
    </source>
</reference>
<evidence type="ECO:0000256" key="5">
    <source>
        <dbReference type="SAM" id="MobiDB-lite"/>
    </source>
</evidence>
<evidence type="ECO:0000256" key="3">
    <source>
        <dbReference type="ARBA" id="ARBA00022989"/>
    </source>
</evidence>
<keyword evidence="3 6" id="KW-1133">Transmembrane helix</keyword>
<name>A0A2R6R3V8_9APHY</name>
<feature type="compositionally biased region" description="Polar residues" evidence="5">
    <location>
        <begin position="123"/>
        <end position="148"/>
    </location>
</feature>
<evidence type="ECO:0000256" key="1">
    <source>
        <dbReference type="ARBA" id="ARBA00004370"/>
    </source>
</evidence>
<dbReference type="GO" id="GO:0043495">
    <property type="term" value="F:protein-membrane adaptor activity"/>
    <property type="evidence" value="ECO:0007669"/>
    <property type="project" value="TreeGrafter"/>
</dbReference>
<feature type="region of interest" description="Disordered" evidence="5">
    <location>
        <begin position="222"/>
        <end position="408"/>
    </location>
</feature>
<feature type="compositionally biased region" description="Low complexity" evidence="5">
    <location>
        <begin position="385"/>
        <end position="395"/>
    </location>
</feature>
<organism evidence="8 9">
    <name type="scientific">Hermanssonia centrifuga</name>
    <dbReference type="NCBI Taxonomy" id="98765"/>
    <lineage>
        <taxon>Eukaryota</taxon>
        <taxon>Fungi</taxon>
        <taxon>Dikarya</taxon>
        <taxon>Basidiomycota</taxon>
        <taxon>Agaricomycotina</taxon>
        <taxon>Agaricomycetes</taxon>
        <taxon>Polyporales</taxon>
        <taxon>Meruliaceae</taxon>
        <taxon>Hermanssonia</taxon>
    </lineage>
</organism>
<feature type="compositionally biased region" description="Acidic residues" evidence="5">
    <location>
        <begin position="291"/>
        <end position="301"/>
    </location>
</feature>
<dbReference type="Gene3D" id="2.60.120.260">
    <property type="entry name" value="Galactose-binding domain-like"/>
    <property type="match status" value="1"/>
</dbReference>
<feature type="compositionally biased region" description="Low complexity" evidence="5">
    <location>
        <begin position="107"/>
        <end position="122"/>
    </location>
</feature>
<dbReference type="EMBL" id="MLYV02000282">
    <property type="protein sequence ID" value="PSS19930.1"/>
    <property type="molecule type" value="Genomic_DNA"/>
</dbReference>
<dbReference type="OrthoDB" id="342281at2759"/>
<evidence type="ECO:0000256" key="2">
    <source>
        <dbReference type="ARBA" id="ARBA00022692"/>
    </source>
</evidence>
<keyword evidence="2 6" id="KW-0812">Transmembrane</keyword>
<dbReference type="Pfam" id="PF07738">
    <property type="entry name" value="Sad1_UNC"/>
    <property type="match status" value="2"/>
</dbReference>
<gene>
    <name evidence="8" type="ORF">PHLCEN_2v3103</name>
</gene>
<feature type="transmembrane region" description="Helical" evidence="6">
    <location>
        <begin position="456"/>
        <end position="478"/>
    </location>
</feature>
<dbReference type="PROSITE" id="PS51469">
    <property type="entry name" value="SUN"/>
    <property type="match status" value="1"/>
</dbReference>
<feature type="compositionally biased region" description="Basic residues" evidence="5">
    <location>
        <begin position="268"/>
        <end position="277"/>
    </location>
</feature>
<dbReference type="GO" id="GO:0034993">
    <property type="term" value="C:meiotic nuclear membrane microtubule tethering complex"/>
    <property type="evidence" value="ECO:0007669"/>
    <property type="project" value="TreeGrafter"/>
</dbReference>
<accession>A0A2R6R3V8</accession>
<evidence type="ECO:0000256" key="4">
    <source>
        <dbReference type="ARBA" id="ARBA00023136"/>
    </source>
</evidence>
<dbReference type="PANTHER" id="PTHR12911:SF8">
    <property type="entry name" value="KLAROID PROTEIN-RELATED"/>
    <property type="match status" value="1"/>
</dbReference>
<dbReference type="InterPro" id="IPR045119">
    <property type="entry name" value="SUN1-5"/>
</dbReference>
<evidence type="ECO:0000259" key="7">
    <source>
        <dbReference type="PROSITE" id="PS51469"/>
    </source>
</evidence>
<feature type="region of interest" description="Disordered" evidence="5">
    <location>
        <begin position="107"/>
        <end position="194"/>
    </location>
</feature>
<evidence type="ECO:0000313" key="9">
    <source>
        <dbReference type="Proteomes" id="UP000186601"/>
    </source>
</evidence>
<comment type="caution">
    <text evidence="8">The sequence shown here is derived from an EMBL/GenBank/DDBJ whole genome shotgun (WGS) entry which is preliminary data.</text>
</comment>
<feature type="region of interest" description="Disordered" evidence="5">
    <location>
        <begin position="14"/>
        <end position="83"/>
    </location>
</feature>
<proteinExistence type="predicted"/>
<protein>
    <recommendedName>
        <fullName evidence="7">SUN domain-containing protein</fullName>
    </recommendedName>
</protein>
<feature type="transmembrane region" description="Helical" evidence="6">
    <location>
        <begin position="499"/>
        <end position="521"/>
    </location>
</feature>
<evidence type="ECO:0000313" key="8">
    <source>
        <dbReference type="EMBL" id="PSS19930.1"/>
    </source>
</evidence>
<keyword evidence="4 6" id="KW-0472">Membrane</keyword>
<feature type="compositionally biased region" description="Polar residues" evidence="5">
    <location>
        <begin position="234"/>
        <end position="248"/>
    </location>
</feature>
<sequence length="976" mass="107583">MSILHTFSVSYQIRAPTLSSRSPPKPERSAITSHSEEQASDSDQPALVRFARLKQREQAQQHDSHTVGPRVVNTPPNPDRWSVKDTSVNIASAFHRAATYTIPAYDTSASSTSTHNNSNTSNGTVMNPNDSWASGTQHKSALPRSTSVEYEKETQSTVNRRLAIPPTRNNGIPRPLSKSHSIRHVPDSEGEEIEEVAPNARAKTPFEHVMDATRRLAPATFFMRRQSEEPEARPSTTNGRHDQSSSYDYSAEEREFQAASQQQEKAKRSAATHKRGRISVDNKAYRPSVSDLDDSEDEVEEDGKRTKRRKAKKTGAAGGPLTTLPVAGYDKRKKKRRSGARENGTIDGESSEEDQSLERTSDQRGTAPVQRLSSVQRTSVPPPSRMSVPRSSVPPESRHNTSGYEASMDVESGLHSIQEVEEGLLMSDEPAEQISHRSFSVGALLGRGVHLLFSTFWLVLGSLWSAICYLPLLFGRALGYAVDLVLLKPVRRISNVNPAPLISFGKYATIALSLYVAWATLNSGILGRIPSFPSLPTRDTTYHAPEVPPADVAELSARLLRLENALSSISVDAQRSRMYIEGDSRSHAELTGRLGALESRIQKESSRVIDTENKFASTSQGIQAVRREVEILHAQLETQKQNDKHRSSQAANDEEARLKLKVLEERMGSVEGGVKEALELGQQAVQVGGTLGAAAAWWAKLASGKGTSLTIKSSDGQDVGGLINHLVDSALSKASKDMLARPDYALYSGGAAIIPSLTSDTFELRPHGFTSQILGMITGNGFAVGRPPVTALHHEIHNGHCWPFEGSQGQLGVKLSFRAYISDVTIDHVAREVATDMRSTPREMELWGLVEGSDNIANVKEWMARRAVRREEARLEAQRLGEPFVDLDPEEEYPKTLPQYQPFVRVAHFTYDMHAPNNIQTFPVPQEMKDLGIDFGIVVLLVKSNWGRDEYTCLYRLRVHGERMGGIQAPLVEEVA</sequence>
<feature type="compositionally biased region" description="Basic and acidic residues" evidence="5">
    <location>
        <begin position="54"/>
        <end position="65"/>
    </location>
</feature>
<comment type="subcellular location">
    <subcellularLocation>
        <location evidence="1">Membrane</location>
    </subcellularLocation>
</comment>
<evidence type="ECO:0000256" key="6">
    <source>
        <dbReference type="SAM" id="Phobius"/>
    </source>
</evidence>
<dbReference type="AlphaFoldDB" id="A0A2R6R3V8"/>
<dbReference type="InterPro" id="IPR012919">
    <property type="entry name" value="SUN_dom"/>
</dbReference>
<feature type="domain" description="SUN" evidence="7">
    <location>
        <begin position="750"/>
        <end position="964"/>
    </location>
</feature>
<keyword evidence="9" id="KW-1185">Reference proteome</keyword>
<dbReference type="STRING" id="98765.A0A2R6R3V8"/>
<dbReference type="PANTHER" id="PTHR12911">
    <property type="entry name" value="SAD1/UNC-84-LIKE PROTEIN-RELATED"/>
    <property type="match status" value="1"/>
</dbReference>
<dbReference type="Proteomes" id="UP000186601">
    <property type="component" value="Unassembled WGS sequence"/>
</dbReference>